<reference evidence="3" key="1">
    <citation type="submission" date="2015-10" db="EMBL/GenBank/DDBJ databases">
        <title>Genome of Paenibacillus bovis sp. nov.</title>
        <authorList>
            <person name="Wu Z."/>
            <person name="Gao C."/>
            <person name="Liu Z."/>
            <person name="Zheng H."/>
        </authorList>
    </citation>
    <scope>NUCLEOTIDE SEQUENCE [LARGE SCALE GENOMIC DNA]</scope>
    <source>
        <strain evidence="3">BD3526</strain>
    </source>
</reference>
<dbReference type="Proteomes" id="UP000078148">
    <property type="component" value="Chromosome"/>
</dbReference>
<keyword evidence="3" id="KW-1185">Reference proteome</keyword>
<feature type="signal peptide" evidence="1">
    <location>
        <begin position="1"/>
        <end position="22"/>
    </location>
</feature>
<accession>A0A172ZFB7</accession>
<dbReference type="PROSITE" id="PS51257">
    <property type="entry name" value="PROKAR_LIPOPROTEIN"/>
    <property type="match status" value="1"/>
</dbReference>
<dbReference type="EMBL" id="CP013023">
    <property type="protein sequence ID" value="ANF95967.1"/>
    <property type="molecule type" value="Genomic_DNA"/>
</dbReference>
<dbReference type="AlphaFoldDB" id="A0A172ZFB7"/>
<reference evidence="2 3" key="2">
    <citation type="journal article" date="2016" name="Int. J. Syst. Evol. Microbiol.">
        <title>Paenibacillus bovis sp. nov., isolated from raw yak (Bos grunniens) milk.</title>
        <authorList>
            <person name="Gao C."/>
            <person name="Han J."/>
            <person name="Liu Z."/>
            <person name="Xu X."/>
            <person name="Hang F."/>
            <person name="Wu Z."/>
        </authorList>
    </citation>
    <scope>NUCLEOTIDE SEQUENCE [LARGE SCALE GENOMIC DNA]</scope>
    <source>
        <strain evidence="2 3">BD3526</strain>
    </source>
</reference>
<dbReference type="KEGG" id="pbv:AR543_08075"/>
<dbReference type="RefSeq" id="WP_060533395.1">
    <property type="nucleotide sequence ID" value="NZ_CP013023.1"/>
</dbReference>
<evidence type="ECO:0000256" key="1">
    <source>
        <dbReference type="SAM" id="SignalP"/>
    </source>
</evidence>
<keyword evidence="1" id="KW-0732">Signal</keyword>
<evidence type="ECO:0000313" key="2">
    <source>
        <dbReference type="EMBL" id="ANF95967.1"/>
    </source>
</evidence>
<name>A0A172ZFB7_9BACL</name>
<feature type="chain" id="PRO_5038530157" evidence="1">
    <location>
        <begin position="23"/>
        <end position="169"/>
    </location>
</feature>
<sequence>MRTSIKWLPALLGSLLAGSLIAGCSDSGRLVDSSEHAKGYSASIESVQIIQPHRTSVKVTPASEIGDSIRPEQLADALLQGNYELVYAQTSPMFKREVSWQAFVDTVQSLNSRVDHYVPVAEQHYQNSLRKVWVDEHNDRQITALFAENHADYPDHTILNMKIQQLHIH</sequence>
<gene>
    <name evidence="2" type="ORF">AR543_08075</name>
</gene>
<organism evidence="2 3">
    <name type="scientific">Paenibacillus bovis</name>
    <dbReference type="NCBI Taxonomy" id="1616788"/>
    <lineage>
        <taxon>Bacteria</taxon>
        <taxon>Bacillati</taxon>
        <taxon>Bacillota</taxon>
        <taxon>Bacilli</taxon>
        <taxon>Bacillales</taxon>
        <taxon>Paenibacillaceae</taxon>
        <taxon>Paenibacillus</taxon>
    </lineage>
</organism>
<protein>
    <submittedName>
        <fullName evidence="2">Uncharacterized protein</fullName>
    </submittedName>
</protein>
<proteinExistence type="predicted"/>
<evidence type="ECO:0000313" key="3">
    <source>
        <dbReference type="Proteomes" id="UP000078148"/>
    </source>
</evidence>
<dbReference type="OrthoDB" id="2618114at2"/>